<reference evidence="6 7" key="1">
    <citation type="journal article" date="2013" name="Plant Cell">
        <title>The transition from a phytopathogenic smut ancestor to an anamorphic biocontrol agent deciphered by comparative whole-genome analysis.</title>
        <authorList>
            <person name="Lefebvre F."/>
            <person name="Joly D.L."/>
            <person name="Labbe C."/>
            <person name="Teichmann B."/>
            <person name="Linning R."/>
            <person name="Belzile F."/>
            <person name="Bakkeren G."/>
            <person name="Belanger R.R."/>
        </authorList>
    </citation>
    <scope>NUCLEOTIDE SEQUENCE [LARGE SCALE GENOMIC DNA]</scope>
    <source>
        <strain evidence="6 7">PF-1</strain>
    </source>
</reference>
<feature type="compositionally biased region" description="Acidic residues" evidence="4">
    <location>
        <begin position="336"/>
        <end position="350"/>
    </location>
</feature>
<evidence type="ECO:0000256" key="4">
    <source>
        <dbReference type="SAM" id="MobiDB-lite"/>
    </source>
</evidence>
<dbReference type="Pfam" id="PF00069">
    <property type="entry name" value="Pkinase"/>
    <property type="match status" value="1"/>
</dbReference>
<accession>A0A061HBE2</accession>
<dbReference type="RefSeq" id="XP_007878170.1">
    <property type="nucleotide sequence ID" value="XM_007879979.1"/>
</dbReference>
<dbReference type="OrthoDB" id="4062651at2759"/>
<organism evidence="6 7">
    <name type="scientific">Pseudozyma flocculosa PF-1</name>
    <dbReference type="NCBI Taxonomy" id="1277687"/>
    <lineage>
        <taxon>Eukaryota</taxon>
        <taxon>Fungi</taxon>
        <taxon>Dikarya</taxon>
        <taxon>Basidiomycota</taxon>
        <taxon>Ustilaginomycotina</taxon>
        <taxon>Ustilaginomycetes</taxon>
        <taxon>Ustilaginales</taxon>
        <taxon>Ustilaginaceae</taxon>
        <taxon>Pseudozyma</taxon>
    </lineage>
</organism>
<evidence type="ECO:0000313" key="7">
    <source>
        <dbReference type="Proteomes" id="UP000053664"/>
    </source>
</evidence>
<feature type="region of interest" description="Disordered" evidence="4">
    <location>
        <begin position="336"/>
        <end position="403"/>
    </location>
</feature>
<dbReference type="PROSITE" id="PS00108">
    <property type="entry name" value="PROTEIN_KINASE_ST"/>
    <property type="match status" value="1"/>
</dbReference>
<evidence type="ECO:0000256" key="3">
    <source>
        <dbReference type="ARBA" id="ARBA00022840"/>
    </source>
</evidence>
<dbReference type="EMBL" id="KE361629">
    <property type="protein sequence ID" value="EPQ29789.1"/>
    <property type="molecule type" value="Genomic_DNA"/>
</dbReference>
<evidence type="ECO:0000313" key="6">
    <source>
        <dbReference type="EMBL" id="EPQ29789.1"/>
    </source>
</evidence>
<evidence type="ECO:0000256" key="1">
    <source>
        <dbReference type="ARBA" id="ARBA00022527"/>
    </source>
</evidence>
<dbReference type="KEGG" id="pfp:PFL1_02462"/>
<dbReference type="eggNOG" id="KOG0600">
    <property type="taxonomic scope" value="Eukaryota"/>
</dbReference>
<feature type="compositionally biased region" description="Basic and acidic residues" evidence="4">
    <location>
        <begin position="351"/>
        <end position="362"/>
    </location>
</feature>
<dbReference type="SUPFAM" id="SSF56112">
    <property type="entry name" value="Protein kinase-like (PK-like)"/>
    <property type="match status" value="1"/>
</dbReference>
<dbReference type="InterPro" id="IPR050117">
    <property type="entry name" value="MAPK"/>
</dbReference>
<dbReference type="HOGENOM" id="CLU_035839_0_0_1"/>
<keyword evidence="1" id="KW-0418">Kinase</keyword>
<dbReference type="SMART" id="SM00220">
    <property type="entry name" value="S_TKc"/>
    <property type="match status" value="1"/>
</dbReference>
<evidence type="ECO:0000259" key="5">
    <source>
        <dbReference type="PROSITE" id="PS50011"/>
    </source>
</evidence>
<keyword evidence="1" id="KW-0808">Transferase</keyword>
<proteinExistence type="predicted"/>
<sequence length="524" mass="56905">MSVDDVPVDPTPPENTRRLVGGVLFRRGQLGVHGTDPAIEQEAADDIVTLATTSRLTPHSGGLCSDVYRTSLALDSDNGRGAPPRSLLGELVERHAGTPGQICIKRVTVEDQCRPHSVELEVSMLERLSHRNIVLLLAAVEDTSDPFGTVLDLHMPLYPATLTDLLNDPCFAPSSIVATLDQDLDVQRHRPALSLSHLCSTPPRRKFASFAVSLASQLFSALAYLHDEQRIAHRDIKPDNILVSADGTVKLIDFGTALDLSSAAPSAAGAETGPGRVGHAKEGSNGSGAVFQVGTGCFRAPELLFAPTDGYDAFKIDIWAAGVTLAHLFTALETVVEETEEDDEDDETWDDERVQEGDDRPSWQRALWDDDDDEVTTMGKDTSAPPSAMTAPPPPPPRAATRGKRGYARAPLFAGSFGEIGLASSIFSLLGRPHTAAEWTESTTFQPPLHRLPFPPSSPRPFAEIVEEKLVYFHPALDELDRGGEGKMRERLEKLVLVAIREMLVLSASKRCEARRVVELLQQE</sequence>
<dbReference type="InterPro" id="IPR000719">
    <property type="entry name" value="Prot_kinase_dom"/>
</dbReference>
<dbReference type="Gene3D" id="1.10.510.10">
    <property type="entry name" value="Transferase(Phosphotransferase) domain 1"/>
    <property type="match status" value="1"/>
</dbReference>
<evidence type="ECO:0000256" key="2">
    <source>
        <dbReference type="ARBA" id="ARBA00022741"/>
    </source>
</evidence>
<dbReference type="Proteomes" id="UP000053664">
    <property type="component" value="Unassembled WGS sequence"/>
</dbReference>
<protein>
    <recommendedName>
        <fullName evidence="5">Protein kinase domain-containing protein</fullName>
    </recommendedName>
</protein>
<feature type="domain" description="Protein kinase" evidence="5">
    <location>
        <begin position="72"/>
        <end position="524"/>
    </location>
</feature>
<dbReference type="GeneID" id="19316582"/>
<keyword evidence="3" id="KW-0067">ATP-binding</keyword>
<dbReference type="AlphaFoldDB" id="A0A061HBE2"/>
<keyword evidence="1" id="KW-0723">Serine/threonine-protein kinase</keyword>
<dbReference type="InterPro" id="IPR011009">
    <property type="entry name" value="Kinase-like_dom_sf"/>
</dbReference>
<dbReference type="PROSITE" id="PS50011">
    <property type="entry name" value="PROTEIN_KINASE_DOM"/>
    <property type="match status" value="1"/>
</dbReference>
<dbReference type="InterPro" id="IPR008271">
    <property type="entry name" value="Ser/Thr_kinase_AS"/>
</dbReference>
<dbReference type="GO" id="GO:0004674">
    <property type="term" value="F:protein serine/threonine kinase activity"/>
    <property type="evidence" value="ECO:0007669"/>
    <property type="project" value="UniProtKB-KW"/>
</dbReference>
<dbReference type="GO" id="GO:0005524">
    <property type="term" value="F:ATP binding"/>
    <property type="evidence" value="ECO:0007669"/>
    <property type="project" value="UniProtKB-KW"/>
</dbReference>
<keyword evidence="2" id="KW-0547">Nucleotide-binding</keyword>
<gene>
    <name evidence="6" type="ORF">PFL1_02462</name>
</gene>
<name>A0A061HBE2_9BASI</name>
<dbReference type="CDD" id="cd00180">
    <property type="entry name" value="PKc"/>
    <property type="match status" value="1"/>
</dbReference>
<dbReference type="PANTHER" id="PTHR24055">
    <property type="entry name" value="MITOGEN-ACTIVATED PROTEIN KINASE"/>
    <property type="match status" value="1"/>
</dbReference>